<evidence type="ECO:0000313" key="2">
    <source>
        <dbReference type="Proteomes" id="UP001497482"/>
    </source>
</evidence>
<dbReference type="EMBL" id="OZ035843">
    <property type="protein sequence ID" value="CAL1597334.1"/>
    <property type="molecule type" value="Genomic_DNA"/>
</dbReference>
<accession>A0AAV2LAG3</accession>
<reference evidence="1 2" key="1">
    <citation type="submission" date="2024-04" db="EMBL/GenBank/DDBJ databases">
        <authorList>
            <person name="Waldvogel A.-M."/>
            <person name="Schoenle A."/>
        </authorList>
    </citation>
    <scope>NUCLEOTIDE SEQUENCE [LARGE SCALE GENOMIC DNA]</scope>
</reference>
<sequence>MTRYEAASADTSRRLYRALKQTQVAVPGLPPCSALDSRWGLRGVYRFALSPEACSGSCPPPLPASAAVDRARLEHDKVDTQHRAGKRWWLSVFRDFLWGLV</sequence>
<protein>
    <submittedName>
        <fullName evidence="1">Uncharacterized protein</fullName>
    </submittedName>
</protein>
<evidence type="ECO:0000313" key="1">
    <source>
        <dbReference type="EMBL" id="CAL1597334.1"/>
    </source>
</evidence>
<proteinExistence type="predicted"/>
<keyword evidence="2" id="KW-1185">Reference proteome</keyword>
<name>A0AAV2LAG3_KNICA</name>
<organism evidence="1 2">
    <name type="scientific">Knipowitschia caucasica</name>
    <name type="common">Caucasian dwarf goby</name>
    <name type="synonym">Pomatoschistus caucasicus</name>
    <dbReference type="NCBI Taxonomy" id="637954"/>
    <lineage>
        <taxon>Eukaryota</taxon>
        <taxon>Metazoa</taxon>
        <taxon>Chordata</taxon>
        <taxon>Craniata</taxon>
        <taxon>Vertebrata</taxon>
        <taxon>Euteleostomi</taxon>
        <taxon>Actinopterygii</taxon>
        <taxon>Neopterygii</taxon>
        <taxon>Teleostei</taxon>
        <taxon>Neoteleostei</taxon>
        <taxon>Acanthomorphata</taxon>
        <taxon>Gobiaria</taxon>
        <taxon>Gobiiformes</taxon>
        <taxon>Gobioidei</taxon>
        <taxon>Gobiidae</taxon>
        <taxon>Gobiinae</taxon>
        <taxon>Knipowitschia</taxon>
    </lineage>
</organism>
<dbReference type="AlphaFoldDB" id="A0AAV2LAG3"/>
<dbReference type="Proteomes" id="UP001497482">
    <property type="component" value="Chromosome 21"/>
</dbReference>
<gene>
    <name evidence="1" type="ORF">KC01_LOCUS25845</name>
</gene>